<dbReference type="Gene3D" id="3.30.360.10">
    <property type="entry name" value="Dihydrodipicolinate Reductase, domain 2"/>
    <property type="match status" value="1"/>
</dbReference>
<dbReference type="Gene3D" id="3.40.50.720">
    <property type="entry name" value="NAD(P)-binding Rossmann-like Domain"/>
    <property type="match status" value="1"/>
</dbReference>
<reference evidence="1 2" key="1">
    <citation type="submission" date="2020-07" db="EMBL/GenBank/DDBJ databases">
        <title>Sequencing the genomes of 1000 actinobacteria strains.</title>
        <authorList>
            <person name="Klenk H.-P."/>
        </authorList>
    </citation>
    <scope>NUCLEOTIDE SEQUENCE [LARGE SCALE GENOMIC DNA]</scope>
    <source>
        <strain evidence="1 2">DSM 44442</strain>
    </source>
</reference>
<dbReference type="Proteomes" id="UP000572051">
    <property type="component" value="Unassembled WGS sequence"/>
</dbReference>
<organism evidence="1 2">
    <name type="scientific">Nocardiopsis aegyptia</name>
    <dbReference type="NCBI Taxonomy" id="220378"/>
    <lineage>
        <taxon>Bacteria</taxon>
        <taxon>Bacillati</taxon>
        <taxon>Actinomycetota</taxon>
        <taxon>Actinomycetes</taxon>
        <taxon>Streptosporangiales</taxon>
        <taxon>Nocardiopsidaceae</taxon>
        <taxon>Nocardiopsis</taxon>
    </lineage>
</organism>
<keyword evidence="2" id="KW-1185">Reference proteome</keyword>
<dbReference type="SUPFAM" id="SSF51735">
    <property type="entry name" value="NAD(P)-binding Rossmann-fold domains"/>
    <property type="match status" value="1"/>
</dbReference>
<evidence type="ECO:0000313" key="1">
    <source>
        <dbReference type="EMBL" id="NYJ33190.1"/>
    </source>
</evidence>
<sequence>MSRMLHSFVVGLGRSGQGLHLPSLAKARAVAPDLVAPGPVTAFDPFLGPEPVPGTVMAHSLEEAVRRAPPHRSVVHLCTPPHLRSGMLDRLGRLGYRKIIVEKPLALDLAGLAAVARVRRRWGLDLTVSTQWLDSALTRRLRTAVEGRDHGRLRCIRVVQNKPRFTRSAQAPGHPTAFDVEVPHSLAVALSLAGGARLVTAAWEDMATERMRLPRLGRARLRLDHHSGVRTEIDSDLTSPVRERRITLEFEGATLTGHYPCGETDHTAQLRVAVAGHETSRSVFADDALPAFFVSAYARYRRSPYGPGTLPVQVDTVRLLTEAKDLCAVRESETRPTEEAHSVPSIG</sequence>
<protein>
    <submittedName>
        <fullName evidence="1">Putative dehydrogenase</fullName>
    </submittedName>
</protein>
<gene>
    <name evidence="1" type="ORF">HNR10_001071</name>
</gene>
<dbReference type="EMBL" id="JACCFS010000001">
    <property type="protein sequence ID" value="NYJ33190.1"/>
    <property type="molecule type" value="Genomic_DNA"/>
</dbReference>
<proteinExistence type="predicted"/>
<name>A0A7Z0EKZ1_9ACTN</name>
<accession>A0A7Z0EKZ1</accession>
<dbReference type="AlphaFoldDB" id="A0A7Z0EKZ1"/>
<evidence type="ECO:0000313" key="2">
    <source>
        <dbReference type="Proteomes" id="UP000572051"/>
    </source>
</evidence>
<dbReference type="InterPro" id="IPR036291">
    <property type="entry name" value="NAD(P)-bd_dom_sf"/>
</dbReference>
<comment type="caution">
    <text evidence="1">The sequence shown here is derived from an EMBL/GenBank/DDBJ whole genome shotgun (WGS) entry which is preliminary data.</text>
</comment>